<keyword evidence="2" id="KW-0479">Metal-binding</keyword>
<dbReference type="Gene3D" id="3.60.130.10">
    <property type="entry name" value="Clavaminate synthase-like"/>
    <property type="match status" value="1"/>
</dbReference>
<feature type="domain" description="TauD/TfdA-like" evidence="6">
    <location>
        <begin position="18"/>
        <end position="276"/>
    </location>
</feature>
<dbReference type="GO" id="GO:0046872">
    <property type="term" value="F:metal ion binding"/>
    <property type="evidence" value="ECO:0007669"/>
    <property type="project" value="UniProtKB-KW"/>
</dbReference>
<evidence type="ECO:0000256" key="4">
    <source>
        <dbReference type="ARBA" id="ARBA00023002"/>
    </source>
</evidence>
<comment type="caution">
    <text evidence="7">The sequence shown here is derived from an EMBL/GenBank/DDBJ whole genome shotgun (WGS) entry which is preliminary data.</text>
</comment>
<evidence type="ECO:0000313" key="8">
    <source>
        <dbReference type="Proteomes" id="UP000297737"/>
    </source>
</evidence>
<keyword evidence="5" id="KW-0408">Iron</keyword>
<evidence type="ECO:0000256" key="5">
    <source>
        <dbReference type="ARBA" id="ARBA00023004"/>
    </source>
</evidence>
<evidence type="ECO:0000256" key="3">
    <source>
        <dbReference type="ARBA" id="ARBA00022964"/>
    </source>
</evidence>
<evidence type="ECO:0000256" key="1">
    <source>
        <dbReference type="ARBA" id="ARBA00005896"/>
    </source>
</evidence>
<dbReference type="PANTHER" id="PTHR30468">
    <property type="entry name" value="ALPHA-KETOGLUTARATE-DEPENDENT SULFONATE DIOXYGENASE"/>
    <property type="match status" value="1"/>
</dbReference>
<comment type="similarity">
    <text evidence="1">Belongs to the TfdA dioxygenase family.</text>
</comment>
<dbReference type="PANTHER" id="PTHR30468:SF1">
    <property type="entry name" value="ALPHA-KETOGLUTARATE-DEPENDENT SULFONATE DIOXYGENASE"/>
    <property type="match status" value="1"/>
</dbReference>
<keyword evidence="8" id="KW-1185">Reference proteome</keyword>
<evidence type="ECO:0000256" key="2">
    <source>
        <dbReference type="ARBA" id="ARBA00022723"/>
    </source>
</evidence>
<dbReference type="OrthoDB" id="7209371at2"/>
<dbReference type="Pfam" id="PF02668">
    <property type="entry name" value="TauD"/>
    <property type="match status" value="1"/>
</dbReference>
<name>A0A4Y9ES10_9SPHN</name>
<proteinExistence type="inferred from homology"/>
<dbReference type="RefSeq" id="WP_135245140.1">
    <property type="nucleotide sequence ID" value="NZ_SIHO01000001.1"/>
</dbReference>
<dbReference type="EMBL" id="SIHO01000001">
    <property type="protein sequence ID" value="TFU06416.1"/>
    <property type="molecule type" value="Genomic_DNA"/>
</dbReference>
<dbReference type="InterPro" id="IPR003819">
    <property type="entry name" value="TauD/TfdA-like"/>
</dbReference>
<evidence type="ECO:0000313" key="7">
    <source>
        <dbReference type="EMBL" id="TFU06416.1"/>
    </source>
</evidence>
<dbReference type="InterPro" id="IPR042098">
    <property type="entry name" value="TauD-like_sf"/>
</dbReference>
<dbReference type="AlphaFoldDB" id="A0A4Y9ES10"/>
<dbReference type="Proteomes" id="UP000297737">
    <property type="component" value="Unassembled WGS sequence"/>
</dbReference>
<keyword evidence="3 7" id="KW-0223">Dioxygenase</keyword>
<evidence type="ECO:0000259" key="6">
    <source>
        <dbReference type="Pfam" id="PF02668"/>
    </source>
</evidence>
<organism evidence="7 8">
    <name type="scientific">Glacieibacterium arshaanense</name>
    <dbReference type="NCBI Taxonomy" id="2511025"/>
    <lineage>
        <taxon>Bacteria</taxon>
        <taxon>Pseudomonadati</taxon>
        <taxon>Pseudomonadota</taxon>
        <taxon>Alphaproteobacteria</taxon>
        <taxon>Sphingomonadales</taxon>
        <taxon>Sphingosinicellaceae</taxon>
        <taxon>Glacieibacterium</taxon>
    </lineage>
</organism>
<dbReference type="InterPro" id="IPR051323">
    <property type="entry name" value="AtsK-like"/>
</dbReference>
<sequence length="289" mass="32405">MPQLLQRTAAVPVADRLDIRPLTPRIGAEIHGVDLAHFDDAMIAGIRAALLRHKVVFFRNQTLTTAQHIAFARAFGELEIHPATPKDQAVPEVLRIEHGPNSRGRENNWHSDVTWREKPSLGSILRAIEVPDVGGDTLFADMAAAYDLLSPEMQRFVCGLTAVHDIARVFAKRLGKSVEELHQLYPPMEHPVVRTHPETGQRALYVNTGFTTHIKGLSDKESSWLLDHLYAQAANPEIQCRFRWEVGSLAFWDNRASQHLAASDYFPARRVMERVTIAGDRPYFDPAAG</sequence>
<gene>
    <name evidence="7" type="ORF">EUV02_05350</name>
</gene>
<dbReference type="SUPFAM" id="SSF51197">
    <property type="entry name" value="Clavaminate synthase-like"/>
    <property type="match status" value="1"/>
</dbReference>
<protein>
    <submittedName>
        <fullName evidence="7">Taurine dioxygenase</fullName>
    </submittedName>
</protein>
<keyword evidence="4" id="KW-0560">Oxidoreductase</keyword>
<accession>A0A4Y9ES10</accession>
<dbReference type="GO" id="GO:0005737">
    <property type="term" value="C:cytoplasm"/>
    <property type="evidence" value="ECO:0007669"/>
    <property type="project" value="TreeGrafter"/>
</dbReference>
<dbReference type="GO" id="GO:0016706">
    <property type="term" value="F:2-oxoglutarate-dependent dioxygenase activity"/>
    <property type="evidence" value="ECO:0007669"/>
    <property type="project" value="UniProtKB-ARBA"/>
</dbReference>
<reference evidence="7 8" key="1">
    <citation type="submission" date="2019-02" db="EMBL/GenBank/DDBJ databases">
        <title>Polymorphobacter sp. isolated from the lake at the Tibet of China.</title>
        <authorList>
            <person name="Li A."/>
        </authorList>
    </citation>
    <scope>NUCLEOTIDE SEQUENCE [LARGE SCALE GENOMIC DNA]</scope>
    <source>
        <strain evidence="7 8">DJ1R-1</strain>
    </source>
</reference>